<dbReference type="SUPFAM" id="SSF53732">
    <property type="entry name" value="Aconitase iron-sulfur domain"/>
    <property type="match status" value="1"/>
</dbReference>
<name>A0A0D0PMJ7_KITGR</name>
<dbReference type="PANTHER" id="PTHR43822:SF9">
    <property type="entry name" value="3-ISOPROPYLMALATE DEHYDRATASE"/>
    <property type="match status" value="1"/>
</dbReference>
<feature type="binding site" evidence="12">
    <location>
        <position position="347"/>
    </location>
    <ligand>
        <name>[4Fe-4S] cluster</name>
        <dbReference type="ChEBI" id="CHEBI:49883"/>
    </ligand>
</feature>
<dbReference type="STRING" id="2064.TR51_35010"/>
<keyword evidence="6 12" id="KW-0028">Amino-acid biosynthesis</keyword>
<dbReference type="UniPathway" id="UPA00048">
    <property type="reaction ID" value="UER00071"/>
</dbReference>
<dbReference type="OrthoDB" id="9802769at2"/>
<dbReference type="PRINTS" id="PR00415">
    <property type="entry name" value="ACONITASE"/>
</dbReference>
<comment type="subunit">
    <text evidence="12">Heterodimer of LeuC and LeuD.</text>
</comment>
<gene>
    <name evidence="12" type="primary">leuC</name>
    <name evidence="15" type="ORF">TR51_35010</name>
</gene>
<evidence type="ECO:0000256" key="13">
    <source>
        <dbReference type="SAM" id="MobiDB-lite"/>
    </source>
</evidence>
<dbReference type="Pfam" id="PF00330">
    <property type="entry name" value="Aconitase"/>
    <property type="match status" value="1"/>
</dbReference>
<evidence type="ECO:0000256" key="12">
    <source>
        <dbReference type="HAMAP-Rule" id="MF_01026"/>
    </source>
</evidence>
<evidence type="ECO:0000256" key="5">
    <source>
        <dbReference type="ARBA" id="ARBA00022485"/>
    </source>
</evidence>
<dbReference type="InterPro" id="IPR036008">
    <property type="entry name" value="Aconitase_4Fe-4S_dom"/>
</dbReference>
<comment type="caution">
    <text evidence="15">The sequence shown here is derived from an EMBL/GenBank/DDBJ whole genome shotgun (WGS) entry which is preliminary data.</text>
</comment>
<keyword evidence="8 12" id="KW-0408">Iron</keyword>
<comment type="cofactor">
    <cofactor evidence="12">
        <name>[4Fe-4S] cluster</name>
        <dbReference type="ChEBI" id="CHEBI:49883"/>
    </cofactor>
    <text evidence="12">Binds 1 [4Fe-4S] cluster per subunit.</text>
</comment>
<dbReference type="RefSeq" id="WP_043916132.1">
    <property type="nucleotide sequence ID" value="NZ_JXZB01000004.1"/>
</dbReference>
<dbReference type="UniPathway" id="UPA00946"/>
<evidence type="ECO:0000256" key="11">
    <source>
        <dbReference type="ARBA" id="ARBA00023304"/>
    </source>
</evidence>
<organism evidence="15 16">
    <name type="scientific">Kitasatospora griseola</name>
    <name type="common">Streptomyces griseolosporeus</name>
    <dbReference type="NCBI Taxonomy" id="2064"/>
    <lineage>
        <taxon>Bacteria</taxon>
        <taxon>Bacillati</taxon>
        <taxon>Actinomycetota</taxon>
        <taxon>Actinomycetes</taxon>
        <taxon>Kitasatosporales</taxon>
        <taxon>Streptomycetaceae</taxon>
        <taxon>Kitasatospora</taxon>
    </lineage>
</organism>
<keyword evidence="4 12" id="KW-0432">Leucine biosynthesis</keyword>
<keyword evidence="16" id="KW-1185">Reference proteome</keyword>
<evidence type="ECO:0000313" key="16">
    <source>
        <dbReference type="Proteomes" id="UP000032066"/>
    </source>
</evidence>
<evidence type="ECO:0000256" key="10">
    <source>
        <dbReference type="ARBA" id="ARBA00023239"/>
    </source>
</evidence>
<dbReference type="HAMAP" id="MF_01026">
    <property type="entry name" value="LeuC_type1"/>
    <property type="match status" value="1"/>
</dbReference>
<keyword evidence="9 12" id="KW-0411">Iron-sulfur</keyword>
<evidence type="ECO:0000256" key="9">
    <source>
        <dbReference type="ARBA" id="ARBA00023014"/>
    </source>
</evidence>
<keyword evidence="7 12" id="KW-0479">Metal-binding</keyword>
<dbReference type="InterPro" id="IPR001030">
    <property type="entry name" value="Acoase/IPM_deHydtase_lsu_aba"/>
</dbReference>
<dbReference type="NCBIfam" id="NF009116">
    <property type="entry name" value="PRK12466.1"/>
    <property type="match status" value="1"/>
</dbReference>
<accession>A0A0D0PMJ7</accession>
<evidence type="ECO:0000256" key="2">
    <source>
        <dbReference type="ARBA" id="ARBA00002695"/>
    </source>
</evidence>
<keyword evidence="15" id="KW-0413">Isomerase</keyword>
<dbReference type="GO" id="GO:0046872">
    <property type="term" value="F:metal ion binding"/>
    <property type="evidence" value="ECO:0007669"/>
    <property type="project" value="UniProtKB-KW"/>
</dbReference>
<dbReference type="PATRIC" id="fig|2064.6.peg.7396"/>
<dbReference type="Proteomes" id="UP000032066">
    <property type="component" value="Unassembled WGS sequence"/>
</dbReference>
<comment type="similarity">
    <text evidence="12">Belongs to the aconitase/IPM isomerase family. LeuC type 1 subfamily.</text>
</comment>
<evidence type="ECO:0000256" key="4">
    <source>
        <dbReference type="ARBA" id="ARBA00022430"/>
    </source>
</evidence>
<keyword evidence="5 12" id="KW-0004">4Fe-4S</keyword>
<feature type="binding site" evidence="12">
    <location>
        <position position="407"/>
    </location>
    <ligand>
        <name>[4Fe-4S] cluster</name>
        <dbReference type="ChEBI" id="CHEBI:49883"/>
    </ligand>
</feature>
<dbReference type="EC" id="4.2.1.33" evidence="12"/>
<dbReference type="FunFam" id="3.30.499.10:FF:000007">
    <property type="entry name" value="3-isopropylmalate dehydratase large subunit"/>
    <property type="match status" value="1"/>
</dbReference>
<dbReference type="CDD" id="cd01583">
    <property type="entry name" value="IPMI"/>
    <property type="match status" value="1"/>
</dbReference>
<reference evidence="15 16" key="1">
    <citation type="submission" date="2015-02" db="EMBL/GenBank/DDBJ databases">
        <title>Draft genome sequence of Kitasatospora griseola MF730-N6, a bafilomycin, terpentecin and satosporin producer.</title>
        <authorList>
            <person name="Arens J.C."/>
            <person name="Haltli B."/>
            <person name="Kerr R.G."/>
        </authorList>
    </citation>
    <scope>NUCLEOTIDE SEQUENCE [LARGE SCALE GENOMIC DNA]</scope>
    <source>
        <strain evidence="15 16">MF730-N6</strain>
    </source>
</reference>
<dbReference type="GO" id="GO:0003861">
    <property type="term" value="F:3-isopropylmalate dehydratase activity"/>
    <property type="evidence" value="ECO:0007669"/>
    <property type="project" value="UniProtKB-UniRule"/>
</dbReference>
<dbReference type="GO" id="GO:0009098">
    <property type="term" value="P:L-leucine biosynthetic process"/>
    <property type="evidence" value="ECO:0007669"/>
    <property type="project" value="UniProtKB-UniRule"/>
</dbReference>
<dbReference type="NCBIfam" id="NF004016">
    <property type="entry name" value="PRK05478.1"/>
    <property type="match status" value="1"/>
</dbReference>
<dbReference type="GO" id="GO:0051539">
    <property type="term" value="F:4 iron, 4 sulfur cluster binding"/>
    <property type="evidence" value="ECO:0007669"/>
    <property type="project" value="UniProtKB-KW"/>
</dbReference>
<feature type="binding site" evidence="12">
    <location>
        <position position="410"/>
    </location>
    <ligand>
        <name>[4Fe-4S] cluster</name>
        <dbReference type="ChEBI" id="CHEBI:49883"/>
    </ligand>
</feature>
<dbReference type="AlphaFoldDB" id="A0A0D0PMJ7"/>
<evidence type="ECO:0000256" key="6">
    <source>
        <dbReference type="ARBA" id="ARBA00022605"/>
    </source>
</evidence>
<sequence>MGRTLAEKVWDDHVVRRAEGEPDLLYIDLHLLHEVTSPQAFDGLRLAGRQVRRTDLTIATEDHNTPTLDIDKPIADPVSRVQLETLRRNAEEFGVRIHSLGDVEQGVVHVVGPQLGLTQPGMTVVCGDSHTSTHGAFGALAFGIGTSQVEHVLATQTLPLAPFRTMAITVEGELPEGVTAKDLILAVITKIGTGGGQGYVLEYRGSAIRSLSMEARMTICNMSIEAGARAGMIAPDRTTFDYLQGRPHAPQGADWDAAVAYWENLATDEDAVFDAEVFIDAAELTPFVTWGTNPGQGAPLGANVPNPADFEDPQERAAAENALKYMGLEAGTPLREVKVDAVFVGSCTNGRIEDLRAAAAVLEGRQIADSVRMLVVPGSVRVALQAVEEGLDKVFTAAGAEWRHAGCSMCLGMNPDQLAPGERCASTSNRNFEGRQGKGGRTHLVSPQVAAATALLGRLASPSDLTASSDLSASNVAVEA</sequence>
<evidence type="ECO:0000256" key="8">
    <source>
        <dbReference type="ARBA" id="ARBA00023004"/>
    </source>
</evidence>
<evidence type="ECO:0000256" key="3">
    <source>
        <dbReference type="ARBA" id="ARBA00004729"/>
    </source>
</evidence>
<protein>
    <recommendedName>
        <fullName evidence="12">3-isopropylmalate dehydratase large subunit</fullName>
        <ecNumber evidence="12">4.2.1.33</ecNumber>
    </recommendedName>
    <alternativeName>
        <fullName evidence="12">Alpha-IPM isomerase</fullName>
        <shortName evidence="12">IPMI</shortName>
    </alternativeName>
    <alternativeName>
        <fullName evidence="12">Isopropylmalate isomerase</fullName>
    </alternativeName>
</protein>
<keyword evidence="11 12" id="KW-0100">Branched-chain amino acid biosynthesis</keyword>
<dbReference type="PROSITE" id="PS00450">
    <property type="entry name" value="ACONITASE_1"/>
    <property type="match status" value="1"/>
</dbReference>
<dbReference type="Gene3D" id="3.30.499.10">
    <property type="entry name" value="Aconitase, domain 3"/>
    <property type="match status" value="2"/>
</dbReference>
<proteinExistence type="inferred from homology"/>
<comment type="function">
    <text evidence="2 12">Catalyzes the isomerization between 2-isopropylmalate and 3-isopropylmalate, via the formation of 2-isopropylmaleate.</text>
</comment>
<dbReference type="PROSITE" id="PS01244">
    <property type="entry name" value="ACONITASE_2"/>
    <property type="match status" value="1"/>
</dbReference>
<dbReference type="InterPro" id="IPR050067">
    <property type="entry name" value="IPM_dehydratase_rel_enz"/>
</dbReference>
<keyword evidence="10 12" id="KW-0456">Lyase</keyword>
<dbReference type="InterPro" id="IPR015931">
    <property type="entry name" value="Acnase/IPM_dHydase_lsu_aba_1/3"/>
</dbReference>
<feature type="region of interest" description="Disordered" evidence="13">
    <location>
        <begin position="424"/>
        <end position="443"/>
    </location>
</feature>
<dbReference type="EMBL" id="JXZB01000004">
    <property type="protein sequence ID" value="KIQ63759.1"/>
    <property type="molecule type" value="Genomic_DNA"/>
</dbReference>
<dbReference type="InterPro" id="IPR004430">
    <property type="entry name" value="3-IsopropMal_deHydase_lsu"/>
</dbReference>
<evidence type="ECO:0000256" key="7">
    <source>
        <dbReference type="ARBA" id="ARBA00022723"/>
    </source>
</evidence>
<dbReference type="PANTHER" id="PTHR43822">
    <property type="entry name" value="HOMOACONITASE, MITOCHONDRIAL-RELATED"/>
    <property type="match status" value="1"/>
</dbReference>
<feature type="domain" description="Aconitase/3-isopropylmalate dehydratase large subunit alpha/beta/alpha" evidence="14">
    <location>
        <begin position="7"/>
        <end position="457"/>
    </location>
</feature>
<dbReference type="NCBIfam" id="TIGR00170">
    <property type="entry name" value="leuC"/>
    <property type="match status" value="1"/>
</dbReference>
<dbReference type="InterPro" id="IPR033941">
    <property type="entry name" value="IPMI_cat"/>
</dbReference>
<comment type="pathway">
    <text evidence="3 12">Amino-acid biosynthesis; L-leucine biosynthesis; L-leucine from 3-methyl-2-oxobutanoate: step 2/4.</text>
</comment>
<dbReference type="GO" id="GO:0016853">
    <property type="term" value="F:isomerase activity"/>
    <property type="evidence" value="ECO:0007669"/>
    <property type="project" value="UniProtKB-KW"/>
</dbReference>
<evidence type="ECO:0000313" key="15">
    <source>
        <dbReference type="EMBL" id="KIQ63759.1"/>
    </source>
</evidence>
<dbReference type="InterPro" id="IPR018136">
    <property type="entry name" value="Aconitase_4Fe-4S_BS"/>
</dbReference>
<comment type="catalytic activity">
    <reaction evidence="1 12">
        <text>(2R,3S)-3-isopropylmalate = (2S)-2-isopropylmalate</text>
        <dbReference type="Rhea" id="RHEA:32287"/>
        <dbReference type="ChEBI" id="CHEBI:1178"/>
        <dbReference type="ChEBI" id="CHEBI:35121"/>
        <dbReference type="EC" id="4.2.1.33"/>
    </reaction>
</comment>
<evidence type="ECO:0000256" key="1">
    <source>
        <dbReference type="ARBA" id="ARBA00000491"/>
    </source>
</evidence>
<evidence type="ECO:0000259" key="14">
    <source>
        <dbReference type="Pfam" id="PF00330"/>
    </source>
</evidence>